<sequence length="241" mass="27517">MKEGLVPATAARMVQRHRLSTRLWHWANVLLLYTLFTSGLGIFNAHPRLYWGQYGANFDHAWLELDRFPGWITLPALYNLAMSRHWHLTAAPILIVSLLAYMLWSLGNGHIGKDLLFRRGELAPAHLWRDVKDHVRLRFPRGEAALHYNVLQKASYMAVIFLLLPLVILTGLTMSPGMNAAWPWLIDLFGGRQSARSLHFLAAFALMAFFLVHILMVLLAGPLNEIRSMLTGKYRLPEEGR</sequence>
<dbReference type="RefSeq" id="WP_062063274.1">
    <property type="nucleotide sequence ID" value="NZ_CP013264.1"/>
</dbReference>
<dbReference type="GO" id="GO:0005886">
    <property type="term" value="C:plasma membrane"/>
    <property type="evidence" value="ECO:0007669"/>
    <property type="project" value="UniProtKB-SubCell"/>
</dbReference>
<dbReference type="PANTHER" id="PTHR30485:SF1">
    <property type="entry name" value="CYTOCHROME YDHU-RELATED"/>
    <property type="match status" value="1"/>
</dbReference>
<dbReference type="Gene3D" id="1.20.950.20">
    <property type="entry name" value="Transmembrane di-heme cytochromes, Chain C"/>
    <property type="match status" value="1"/>
</dbReference>
<feature type="transmembrane region" description="Helical" evidence="12">
    <location>
        <begin position="85"/>
        <end position="104"/>
    </location>
</feature>
<evidence type="ECO:0000256" key="10">
    <source>
        <dbReference type="ARBA" id="ARBA00023004"/>
    </source>
</evidence>
<evidence type="ECO:0000256" key="8">
    <source>
        <dbReference type="ARBA" id="ARBA00022982"/>
    </source>
</evidence>
<evidence type="ECO:0000256" key="7">
    <source>
        <dbReference type="ARBA" id="ARBA00022723"/>
    </source>
</evidence>
<proteinExistence type="inferred from homology"/>
<dbReference type="Proteomes" id="UP000056968">
    <property type="component" value="Chromosome"/>
</dbReference>
<feature type="domain" description="Cytochrome b561 bacterial/Ni-hydrogenase" evidence="13">
    <location>
        <begin position="16"/>
        <end position="232"/>
    </location>
</feature>
<dbReference type="GO" id="GO:0005506">
    <property type="term" value="F:iron ion binding"/>
    <property type="evidence" value="ECO:0007669"/>
    <property type="project" value="InterPro"/>
</dbReference>
<evidence type="ECO:0000256" key="11">
    <source>
        <dbReference type="ARBA" id="ARBA00023136"/>
    </source>
</evidence>
<evidence type="ECO:0000256" key="2">
    <source>
        <dbReference type="ARBA" id="ARBA00008622"/>
    </source>
</evidence>
<keyword evidence="11 12" id="KW-0472">Membrane</keyword>
<dbReference type="GO" id="GO:0009055">
    <property type="term" value="F:electron transfer activity"/>
    <property type="evidence" value="ECO:0007669"/>
    <property type="project" value="InterPro"/>
</dbReference>
<keyword evidence="7" id="KW-0479">Metal-binding</keyword>
<comment type="subcellular location">
    <subcellularLocation>
        <location evidence="1">Cell membrane</location>
        <topology evidence="1">Multi-pass membrane protein</topology>
    </subcellularLocation>
</comment>
<dbReference type="GO" id="GO:0022904">
    <property type="term" value="P:respiratory electron transport chain"/>
    <property type="evidence" value="ECO:0007669"/>
    <property type="project" value="InterPro"/>
</dbReference>
<evidence type="ECO:0000256" key="4">
    <source>
        <dbReference type="ARBA" id="ARBA00022475"/>
    </source>
</evidence>
<keyword evidence="4" id="KW-1003">Cell membrane</keyword>
<evidence type="ECO:0000313" key="14">
    <source>
        <dbReference type="EMBL" id="ALR22424.1"/>
    </source>
</evidence>
<evidence type="ECO:0000256" key="6">
    <source>
        <dbReference type="ARBA" id="ARBA00022692"/>
    </source>
</evidence>
<evidence type="ECO:0000256" key="1">
    <source>
        <dbReference type="ARBA" id="ARBA00004651"/>
    </source>
</evidence>
<dbReference type="EMBL" id="CP013264">
    <property type="protein sequence ID" value="ALR22424.1"/>
    <property type="molecule type" value="Genomic_DNA"/>
</dbReference>
<gene>
    <name evidence="14" type="ORF">ATN00_06245</name>
</gene>
<dbReference type="InterPro" id="IPR011577">
    <property type="entry name" value="Cyt_b561_bac/Ni-Hgenase"/>
</dbReference>
<dbReference type="SUPFAM" id="SSF81342">
    <property type="entry name" value="Transmembrane di-heme cytochromes"/>
    <property type="match status" value="1"/>
</dbReference>
<keyword evidence="10" id="KW-0408">Iron</keyword>
<comment type="similarity">
    <text evidence="2">Belongs to the HupC/HyaC/HydC family.</text>
</comment>
<evidence type="ECO:0000259" key="13">
    <source>
        <dbReference type="Pfam" id="PF01292"/>
    </source>
</evidence>
<keyword evidence="3" id="KW-0813">Transport</keyword>
<evidence type="ECO:0000256" key="12">
    <source>
        <dbReference type="SAM" id="Phobius"/>
    </source>
</evidence>
<organism evidence="14 15">
    <name type="scientific">Sphingobium baderi</name>
    <dbReference type="NCBI Taxonomy" id="1332080"/>
    <lineage>
        <taxon>Bacteria</taxon>
        <taxon>Pseudomonadati</taxon>
        <taxon>Pseudomonadota</taxon>
        <taxon>Alphaproteobacteria</taxon>
        <taxon>Sphingomonadales</taxon>
        <taxon>Sphingomonadaceae</taxon>
        <taxon>Sphingobium</taxon>
    </lineage>
</organism>
<dbReference type="PANTHER" id="PTHR30485">
    <property type="entry name" value="NI/FE-HYDROGENASE 1 B-TYPE CYTOCHROME SUBUNIT"/>
    <property type="match status" value="1"/>
</dbReference>
<keyword evidence="15" id="KW-1185">Reference proteome</keyword>
<keyword evidence="8" id="KW-0249">Electron transport</keyword>
<evidence type="ECO:0000256" key="9">
    <source>
        <dbReference type="ARBA" id="ARBA00022989"/>
    </source>
</evidence>
<dbReference type="GO" id="GO:0020037">
    <property type="term" value="F:heme binding"/>
    <property type="evidence" value="ECO:0007669"/>
    <property type="project" value="TreeGrafter"/>
</dbReference>
<evidence type="ECO:0000256" key="5">
    <source>
        <dbReference type="ARBA" id="ARBA00022617"/>
    </source>
</evidence>
<feature type="transmembrane region" description="Helical" evidence="12">
    <location>
        <begin position="23"/>
        <end position="43"/>
    </location>
</feature>
<evidence type="ECO:0000256" key="3">
    <source>
        <dbReference type="ARBA" id="ARBA00022448"/>
    </source>
</evidence>
<dbReference type="STRING" id="1332080.ATN00_06245"/>
<dbReference type="KEGG" id="sbd:ATN00_06245"/>
<feature type="transmembrane region" description="Helical" evidence="12">
    <location>
        <begin position="156"/>
        <end position="178"/>
    </location>
</feature>
<name>A0A0S3F4P1_9SPHN</name>
<dbReference type="InterPro" id="IPR000516">
    <property type="entry name" value="Ni-dep_Hydgase_cyt-B"/>
</dbReference>
<evidence type="ECO:0000313" key="15">
    <source>
        <dbReference type="Proteomes" id="UP000056968"/>
    </source>
</evidence>
<dbReference type="InterPro" id="IPR051542">
    <property type="entry name" value="Hydrogenase_cytochrome"/>
</dbReference>
<dbReference type="InterPro" id="IPR016174">
    <property type="entry name" value="Di-haem_cyt_TM"/>
</dbReference>
<keyword evidence="6 12" id="KW-0812">Transmembrane</keyword>
<feature type="transmembrane region" description="Helical" evidence="12">
    <location>
        <begin position="198"/>
        <end position="220"/>
    </location>
</feature>
<reference evidence="14 15" key="1">
    <citation type="submission" date="2015-11" db="EMBL/GenBank/DDBJ databases">
        <title>A Two-component Flavoprotein Monooxygenase System MeaXY Responsible for para-Hydroxylation of 2-Methyl-6-ethylaniline and 2,6-Diethylaniline in Sphingobium baderi DE-13.</title>
        <authorList>
            <person name="Cheng M."/>
            <person name="Meng Q."/>
            <person name="Yang Y."/>
            <person name="Chu C."/>
            <person name="Yan X."/>
            <person name="He J."/>
            <person name="Li S."/>
        </authorList>
    </citation>
    <scope>NUCLEOTIDE SEQUENCE [LARGE SCALE GENOMIC DNA]</scope>
    <source>
        <strain evidence="14 15">DE-13</strain>
    </source>
</reference>
<accession>A0A0S3F4P1</accession>
<dbReference type="Pfam" id="PF01292">
    <property type="entry name" value="Ni_hydr_CYTB"/>
    <property type="match status" value="1"/>
</dbReference>
<keyword evidence="5" id="KW-0349">Heme</keyword>
<keyword evidence="9 12" id="KW-1133">Transmembrane helix</keyword>
<dbReference type="AlphaFoldDB" id="A0A0S3F4P1"/>
<protein>
    <submittedName>
        <fullName evidence="14">HupC</fullName>
    </submittedName>
</protein>
<dbReference type="OrthoDB" id="9781740at2"/>
<dbReference type="PRINTS" id="PR00161">
    <property type="entry name" value="NIHGNASECYTB"/>
</dbReference>